<dbReference type="InterPro" id="IPR000182">
    <property type="entry name" value="GNAT_dom"/>
</dbReference>
<evidence type="ECO:0000256" key="3">
    <source>
        <dbReference type="ARBA" id="ARBA00037926"/>
    </source>
</evidence>
<comment type="catalytic activity">
    <reaction evidence="13">
        <text>serotonin + acetyl-CoA = N-acetylserotonin + CoA + H(+)</text>
        <dbReference type="Rhea" id="RHEA:25217"/>
        <dbReference type="ChEBI" id="CHEBI:15378"/>
        <dbReference type="ChEBI" id="CHEBI:17697"/>
        <dbReference type="ChEBI" id="CHEBI:57287"/>
        <dbReference type="ChEBI" id="CHEBI:57288"/>
        <dbReference type="ChEBI" id="CHEBI:350546"/>
        <dbReference type="EC" id="2.3.1.87"/>
    </reaction>
    <physiologicalReaction direction="left-to-right" evidence="13">
        <dbReference type="Rhea" id="RHEA:25218"/>
    </physiologicalReaction>
</comment>
<dbReference type="EC" id="2.3.1.87" evidence="5"/>
<gene>
    <name evidence="15" type="ORF">AAG570_012035</name>
</gene>
<evidence type="ECO:0000256" key="8">
    <source>
        <dbReference type="ARBA" id="ARBA00051284"/>
    </source>
</evidence>
<dbReference type="PANTHER" id="PTHR20905:SF1">
    <property type="entry name" value="AT07410P-RELATED"/>
    <property type="match status" value="1"/>
</dbReference>
<evidence type="ECO:0000256" key="5">
    <source>
        <dbReference type="ARBA" id="ARBA00039114"/>
    </source>
</evidence>
<comment type="catalytic activity">
    <reaction evidence="6">
        <text>dopamine + (9Z)-octadecenoyl-CoA = N-(9Z-octadecanoyl)-dopamine + CoA + H(+)</text>
        <dbReference type="Rhea" id="RHEA:51380"/>
        <dbReference type="ChEBI" id="CHEBI:15378"/>
        <dbReference type="ChEBI" id="CHEBI:31883"/>
        <dbReference type="ChEBI" id="CHEBI:57287"/>
        <dbReference type="ChEBI" id="CHEBI:57387"/>
        <dbReference type="ChEBI" id="CHEBI:59905"/>
    </reaction>
    <physiologicalReaction direction="left-to-right" evidence="6">
        <dbReference type="Rhea" id="RHEA:51381"/>
    </physiologicalReaction>
</comment>
<reference evidence="15 16" key="1">
    <citation type="submission" date="2024-07" db="EMBL/GenBank/DDBJ databases">
        <title>Chromosome-level genome assembly of the water stick insect Ranatra chinensis (Heteroptera: Nepidae).</title>
        <authorList>
            <person name="Liu X."/>
        </authorList>
    </citation>
    <scope>NUCLEOTIDE SEQUENCE [LARGE SCALE GENOMIC DNA]</scope>
    <source>
        <strain evidence="15">Cailab_2021Rc</strain>
        <tissue evidence="15">Muscle</tissue>
    </source>
</reference>
<comment type="catalytic activity">
    <reaction evidence="11">
        <text>serotonin + hexadecanoyl-CoA = N-hexadecanoyl-serotonin + CoA + H(+)</text>
        <dbReference type="Rhea" id="RHEA:51384"/>
        <dbReference type="ChEBI" id="CHEBI:15378"/>
        <dbReference type="ChEBI" id="CHEBI:57287"/>
        <dbReference type="ChEBI" id="CHEBI:57379"/>
        <dbReference type="ChEBI" id="CHEBI:134059"/>
        <dbReference type="ChEBI" id="CHEBI:350546"/>
    </reaction>
    <physiologicalReaction direction="left-to-right" evidence="11">
        <dbReference type="Rhea" id="RHEA:51385"/>
    </physiologicalReaction>
</comment>
<protein>
    <recommendedName>
        <fullName evidence="5">aralkylamine N-acetyltransferase</fullName>
        <ecNumber evidence="5">2.3.1.87</ecNumber>
    </recommendedName>
</protein>
<evidence type="ECO:0000313" key="15">
    <source>
        <dbReference type="EMBL" id="KAL1130794.1"/>
    </source>
</evidence>
<evidence type="ECO:0000256" key="1">
    <source>
        <dbReference type="ARBA" id="ARBA00022679"/>
    </source>
</evidence>
<dbReference type="FunFam" id="3.40.630.30:FF:000046">
    <property type="entry name" value="Dopamine N-acetyltransferase"/>
    <property type="match status" value="1"/>
</dbReference>
<organism evidence="15 16">
    <name type="scientific">Ranatra chinensis</name>
    <dbReference type="NCBI Taxonomy" id="642074"/>
    <lineage>
        <taxon>Eukaryota</taxon>
        <taxon>Metazoa</taxon>
        <taxon>Ecdysozoa</taxon>
        <taxon>Arthropoda</taxon>
        <taxon>Hexapoda</taxon>
        <taxon>Insecta</taxon>
        <taxon>Pterygota</taxon>
        <taxon>Neoptera</taxon>
        <taxon>Paraneoptera</taxon>
        <taxon>Hemiptera</taxon>
        <taxon>Heteroptera</taxon>
        <taxon>Panheteroptera</taxon>
        <taxon>Nepomorpha</taxon>
        <taxon>Nepidae</taxon>
        <taxon>Ranatrinae</taxon>
        <taxon>Ranatra</taxon>
    </lineage>
</organism>
<keyword evidence="2" id="KW-0012">Acyltransferase</keyword>
<name>A0ABD0YI16_9HEMI</name>
<proteinExistence type="inferred from homology"/>
<evidence type="ECO:0000256" key="7">
    <source>
        <dbReference type="ARBA" id="ARBA00050849"/>
    </source>
</evidence>
<sequence>MFAVTDIEFKIERIGEGEKEAVYSFLKESFFGHEPLTASRNDVPPIEDLTSIQVGIPQGYSLKAVDGEGNMVAVCMNLDWNNRDPEVNTSDEKMKKLFAFFEYCEEKAGISELKDHLTLQILSVHPKWRNRGLGGRLIDSTVELAKEEGFTGLHAICTSSFTAEAVRRRQWECKLREKYEDYKNAKAGGLPFETPKPPHTEYCVYVKHLT</sequence>
<evidence type="ECO:0000256" key="9">
    <source>
        <dbReference type="ARBA" id="ARBA00051711"/>
    </source>
</evidence>
<feature type="domain" description="N-acetyltransferase" evidence="14">
    <location>
        <begin position="114"/>
        <end position="160"/>
    </location>
</feature>
<dbReference type="InterPro" id="IPR016181">
    <property type="entry name" value="Acyl_CoA_acyltransferase"/>
</dbReference>
<evidence type="ECO:0000256" key="2">
    <source>
        <dbReference type="ARBA" id="ARBA00023315"/>
    </source>
</evidence>
<comment type="similarity">
    <text evidence="4">Belongs to the acetyltransferase family. AANAT subfamily.</text>
</comment>
<evidence type="ECO:0000256" key="10">
    <source>
        <dbReference type="ARBA" id="ARBA00051823"/>
    </source>
</evidence>
<dbReference type="PANTHER" id="PTHR20905">
    <property type="entry name" value="N-ACETYLTRANSFERASE-RELATED"/>
    <property type="match status" value="1"/>
</dbReference>
<dbReference type="AlphaFoldDB" id="A0ABD0YI16"/>
<dbReference type="EMBL" id="JBFDAA010000007">
    <property type="protein sequence ID" value="KAL1130794.1"/>
    <property type="molecule type" value="Genomic_DNA"/>
</dbReference>
<accession>A0ABD0YI16</accession>
<dbReference type="Proteomes" id="UP001558652">
    <property type="component" value="Unassembled WGS sequence"/>
</dbReference>
<comment type="caution">
    <text evidence="15">The sequence shown here is derived from an EMBL/GenBank/DDBJ whole genome shotgun (WGS) entry which is preliminary data.</text>
</comment>
<evidence type="ECO:0000313" key="16">
    <source>
        <dbReference type="Proteomes" id="UP001558652"/>
    </source>
</evidence>
<evidence type="ECO:0000259" key="14">
    <source>
        <dbReference type="Pfam" id="PF00583"/>
    </source>
</evidence>
<evidence type="ECO:0000256" key="13">
    <source>
        <dbReference type="ARBA" id="ARBA00052491"/>
    </source>
</evidence>
<evidence type="ECO:0000256" key="4">
    <source>
        <dbReference type="ARBA" id="ARBA00038182"/>
    </source>
</evidence>
<dbReference type="SUPFAM" id="SSF55729">
    <property type="entry name" value="Acyl-CoA N-acyltransferases (Nat)"/>
    <property type="match status" value="1"/>
</dbReference>
<comment type="pathway">
    <text evidence="3">Aromatic compound metabolism; melatonin biosynthesis; melatonin from serotonin: step 1/2.</text>
</comment>
<comment type="catalytic activity">
    <reaction evidence="8">
        <text>serotonin + (5Z,8Z,11Z,14Z)-eicosatetraenoyl-CoA = N-[(5Z,8Z,11Z,14Z)-eicosatetraenoyl]-serotonin + CoA + H(+)</text>
        <dbReference type="Rhea" id="RHEA:51396"/>
        <dbReference type="ChEBI" id="CHEBI:15378"/>
        <dbReference type="ChEBI" id="CHEBI:57287"/>
        <dbReference type="ChEBI" id="CHEBI:57368"/>
        <dbReference type="ChEBI" id="CHEBI:132255"/>
        <dbReference type="ChEBI" id="CHEBI:350546"/>
    </reaction>
    <physiologicalReaction direction="left-to-right" evidence="8">
        <dbReference type="Rhea" id="RHEA:51397"/>
    </physiologicalReaction>
</comment>
<comment type="catalytic activity">
    <reaction evidence="7">
        <text>serotonin + octadecanoyl-CoA = N-octadecanoyl-serotonin + CoA + H(+)</text>
        <dbReference type="Rhea" id="RHEA:51400"/>
        <dbReference type="ChEBI" id="CHEBI:15378"/>
        <dbReference type="ChEBI" id="CHEBI:57287"/>
        <dbReference type="ChEBI" id="CHEBI:57394"/>
        <dbReference type="ChEBI" id="CHEBI:134065"/>
        <dbReference type="ChEBI" id="CHEBI:350546"/>
    </reaction>
    <physiologicalReaction direction="left-to-right" evidence="7">
        <dbReference type="Rhea" id="RHEA:51401"/>
    </physiologicalReaction>
</comment>
<evidence type="ECO:0000256" key="6">
    <source>
        <dbReference type="ARBA" id="ARBA00050189"/>
    </source>
</evidence>
<keyword evidence="16" id="KW-1185">Reference proteome</keyword>
<comment type="catalytic activity">
    <reaction evidence="12">
        <text>dopamine + hexadecanoyl-CoA = N-hexadecanoyl-dopamine + CoA + H(+)</text>
        <dbReference type="Rhea" id="RHEA:51376"/>
        <dbReference type="ChEBI" id="CHEBI:15378"/>
        <dbReference type="ChEBI" id="CHEBI:57287"/>
        <dbReference type="ChEBI" id="CHEBI:57379"/>
        <dbReference type="ChEBI" id="CHEBI:59905"/>
        <dbReference type="ChEBI" id="CHEBI:134058"/>
    </reaction>
    <physiologicalReaction direction="left-to-right" evidence="12">
        <dbReference type="Rhea" id="RHEA:51377"/>
    </physiologicalReaction>
</comment>
<dbReference type="CDD" id="cd04301">
    <property type="entry name" value="NAT_SF"/>
    <property type="match status" value="1"/>
</dbReference>
<keyword evidence="1" id="KW-0808">Transferase</keyword>
<evidence type="ECO:0000256" key="12">
    <source>
        <dbReference type="ARBA" id="ARBA00052335"/>
    </source>
</evidence>
<evidence type="ECO:0000256" key="11">
    <source>
        <dbReference type="ARBA" id="ARBA00052178"/>
    </source>
</evidence>
<dbReference type="GO" id="GO:0004059">
    <property type="term" value="F:aralkylamine N-acetyltransferase activity"/>
    <property type="evidence" value="ECO:0007669"/>
    <property type="project" value="UniProtKB-EC"/>
</dbReference>
<comment type="catalytic activity">
    <reaction evidence="10">
        <text>serotonin + (9Z)-octadecenoyl-CoA = N-(9Z-octadecenoyl)-serotonin + CoA + H(+)</text>
        <dbReference type="Rhea" id="RHEA:51392"/>
        <dbReference type="ChEBI" id="CHEBI:15378"/>
        <dbReference type="ChEBI" id="CHEBI:57287"/>
        <dbReference type="ChEBI" id="CHEBI:57387"/>
        <dbReference type="ChEBI" id="CHEBI:134064"/>
        <dbReference type="ChEBI" id="CHEBI:350546"/>
    </reaction>
    <physiologicalReaction direction="left-to-right" evidence="10">
        <dbReference type="Rhea" id="RHEA:51393"/>
    </physiologicalReaction>
</comment>
<dbReference type="Gene3D" id="3.40.630.30">
    <property type="match status" value="1"/>
</dbReference>
<dbReference type="Pfam" id="PF00583">
    <property type="entry name" value="Acetyltransf_1"/>
    <property type="match status" value="1"/>
</dbReference>
<comment type="catalytic activity">
    <reaction evidence="9">
        <text>dopamine + acetyl-CoA = N-acetyldopamine + CoA + H(+)</text>
        <dbReference type="Rhea" id="RHEA:51388"/>
        <dbReference type="ChEBI" id="CHEBI:15378"/>
        <dbReference type="ChEBI" id="CHEBI:57287"/>
        <dbReference type="ChEBI" id="CHEBI:57288"/>
        <dbReference type="ChEBI" id="CHEBI:59905"/>
        <dbReference type="ChEBI" id="CHEBI:125678"/>
    </reaction>
    <physiologicalReaction direction="left-to-right" evidence="9">
        <dbReference type="Rhea" id="RHEA:51389"/>
    </physiologicalReaction>
</comment>